<evidence type="ECO:0000313" key="2">
    <source>
        <dbReference type="Proteomes" id="UP000799776"/>
    </source>
</evidence>
<dbReference type="Proteomes" id="UP000799776">
    <property type="component" value="Unassembled WGS sequence"/>
</dbReference>
<reference evidence="1" key="1">
    <citation type="journal article" date="2020" name="Stud. Mycol.">
        <title>101 Dothideomycetes genomes: a test case for predicting lifestyles and emergence of pathogens.</title>
        <authorList>
            <person name="Haridas S."/>
            <person name="Albert R."/>
            <person name="Binder M."/>
            <person name="Bloem J."/>
            <person name="Labutti K."/>
            <person name="Salamov A."/>
            <person name="Andreopoulos B."/>
            <person name="Baker S."/>
            <person name="Barry K."/>
            <person name="Bills G."/>
            <person name="Bluhm B."/>
            <person name="Cannon C."/>
            <person name="Castanera R."/>
            <person name="Culley D."/>
            <person name="Daum C."/>
            <person name="Ezra D."/>
            <person name="Gonzalez J."/>
            <person name="Henrissat B."/>
            <person name="Kuo A."/>
            <person name="Liang C."/>
            <person name="Lipzen A."/>
            <person name="Lutzoni F."/>
            <person name="Magnuson J."/>
            <person name="Mondo S."/>
            <person name="Nolan M."/>
            <person name="Ohm R."/>
            <person name="Pangilinan J."/>
            <person name="Park H.-J."/>
            <person name="Ramirez L."/>
            <person name="Alfaro M."/>
            <person name="Sun H."/>
            <person name="Tritt A."/>
            <person name="Yoshinaga Y."/>
            <person name="Zwiers L.-H."/>
            <person name="Turgeon B."/>
            <person name="Goodwin S."/>
            <person name="Spatafora J."/>
            <person name="Crous P."/>
            <person name="Grigoriev I."/>
        </authorList>
    </citation>
    <scope>NUCLEOTIDE SEQUENCE</scope>
    <source>
        <strain evidence="1">CBS 121410</strain>
    </source>
</reference>
<gene>
    <name evidence="1" type="ORF">K490DRAFT_56607</name>
</gene>
<keyword evidence="2" id="KW-1185">Reference proteome</keyword>
<organism evidence="1 2">
    <name type="scientific">Saccharata proteae CBS 121410</name>
    <dbReference type="NCBI Taxonomy" id="1314787"/>
    <lineage>
        <taxon>Eukaryota</taxon>
        <taxon>Fungi</taxon>
        <taxon>Dikarya</taxon>
        <taxon>Ascomycota</taxon>
        <taxon>Pezizomycotina</taxon>
        <taxon>Dothideomycetes</taxon>
        <taxon>Dothideomycetes incertae sedis</taxon>
        <taxon>Botryosphaeriales</taxon>
        <taxon>Saccharataceae</taxon>
        <taxon>Saccharata</taxon>
    </lineage>
</organism>
<dbReference type="EMBL" id="ML978718">
    <property type="protein sequence ID" value="KAF2088043.1"/>
    <property type="molecule type" value="Genomic_DNA"/>
</dbReference>
<sequence>MTFQTARSEVQAELEAQEMFGPDPLNCRDRLILMDEAPNLHGWGFVAYVTVKPNSDKPYFDYATTKTPTEASDSTEIAIERLKEWVDQLLRERRTVGLSGEKLKEYLEWTVVHLPDATKQDVRDAFKAHKKDIEIGHPDDPTHFEIHDRMCLMVDDDSVASILKHDSNDILCPDRIWDSDSFVTVIDPSFDQPVVVASRARGTPRGQPTPPFPIPGALYYLGYKKSKISELVPLFWDLANDSWVHEEVLQSMQHRNLEKMDSDFSCTASTERILEKGYP</sequence>
<proteinExistence type="predicted"/>
<evidence type="ECO:0000313" key="1">
    <source>
        <dbReference type="EMBL" id="KAF2088043.1"/>
    </source>
</evidence>
<protein>
    <submittedName>
        <fullName evidence="1">Uncharacterized protein</fullName>
    </submittedName>
</protein>
<name>A0A9P4HY62_9PEZI</name>
<accession>A0A9P4HY62</accession>
<comment type="caution">
    <text evidence="1">The sequence shown here is derived from an EMBL/GenBank/DDBJ whole genome shotgun (WGS) entry which is preliminary data.</text>
</comment>
<dbReference type="AlphaFoldDB" id="A0A9P4HY62"/>